<protein>
    <recommendedName>
        <fullName evidence="5">SDR family NAD(P)-dependent oxidoreductase</fullName>
    </recommendedName>
</protein>
<evidence type="ECO:0008006" key="5">
    <source>
        <dbReference type="Google" id="ProtNLM"/>
    </source>
</evidence>
<evidence type="ECO:0000256" key="2">
    <source>
        <dbReference type="ARBA" id="ARBA00023002"/>
    </source>
</evidence>
<evidence type="ECO:0000313" key="4">
    <source>
        <dbReference type="Proteomes" id="UP000721236"/>
    </source>
</evidence>
<keyword evidence="4" id="KW-1185">Reference proteome</keyword>
<sequence length="268" mass="29003">MTRRESATRGLALNPRWTDWHGKRVWVVGASSGIGAALARALLARGARVAVSGRRVAALASVVAGHPQGLPLPMDATCPHEWVDAHRTLTDTWQGVDMVIFCAAEYRPLRPWEVSAQEARRTIETNLGSVYYGLAAALPAMLDRKAGSLVLLASVAGYMGLPNATVYGPTKAALINLAELLYAELHGRGLGVYLVNPGFVRTRLTARNDFFMPGLLSTEAAAESILTGLARGRFEIAFPSRFTRLVGLASMLPYRLRLALLQRLMKPG</sequence>
<dbReference type="SUPFAM" id="SSF51735">
    <property type="entry name" value="NAD(P)-binding Rossmann-fold domains"/>
    <property type="match status" value="1"/>
</dbReference>
<evidence type="ECO:0000256" key="1">
    <source>
        <dbReference type="ARBA" id="ARBA00006484"/>
    </source>
</evidence>
<dbReference type="RefSeq" id="WP_224040956.1">
    <property type="nucleotide sequence ID" value="NZ_CAJZAH010000002.1"/>
</dbReference>
<gene>
    <name evidence="3" type="ORF">LMG21510_01583</name>
</gene>
<dbReference type="PRINTS" id="PR00081">
    <property type="entry name" value="GDHRDH"/>
</dbReference>
<dbReference type="PANTHER" id="PTHR44196:SF1">
    <property type="entry name" value="DEHYDROGENASE_REDUCTASE SDR FAMILY MEMBER 7B"/>
    <property type="match status" value="1"/>
</dbReference>
<dbReference type="InterPro" id="IPR036291">
    <property type="entry name" value="NAD(P)-bd_dom_sf"/>
</dbReference>
<proteinExistence type="inferred from homology"/>
<dbReference type="Pfam" id="PF00106">
    <property type="entry name" value="adh_short"/>
    <property type="match status" value="1"/>
</dbReference>
<accession>A0ABN7YCX5</accession>
<dbReference type="PANTHER" id="PTHR44196">
    <property type="entry name" value="DEHYDROGENASE/REDUCTASE SDR FAMILY MEMBER 7B"/>
    <property type="match status" value="1"/>
</dbReference>
<evidence type="ECO:0000313" key="3">
    <source>
        <dbReference type="EMBL" id="CAG9171233.1"/>
    </source>
</evidence>
<comment type="caution">
    <text evidence="3">The sequence shown here is derived from an EMBL/GenBank/DDBJ whole genome shotgun (WGS) entry which is preliminary data.</text>
</comment>
<name>A0ABN7YCX5_9BURK</name>
<comment type="similarity">
    <text evidence="1">Belongs to the short-chain dehydrogenases/reductases (SDR) family.</text>
</comment>
<dbReference type="Proteomes" id="UP000721236">
    <property type="component" value="Unassembled WGS sequence"/>
</dbReference>
<dbReference type="Gene3D" id="3.40.50.720">
    <property type="entry name" value="NAD(P)-binding Rossmann-like Domain"/>
    <property type="match status" value="1"/>
</dbReference>
<dbReference type="EMBL" id="CAJZAH010000002">
    <property type="protein sequence ID" value="CAG9171233.1"/>
    <property type="molecule type" value="Genomic_DNA"/>
</dbReference>
<organism evidence="3 4">
    <name type="scientific">Cupriavidus respiraculi</name>
    <dbReference type="NCBI Taxonomy" id="195930"/>
    <lineage>
        <taxon>Bacteria</taxon>
        <taxon>Pseudomonadati</taxon>
        <taxon>Pseudomonadota</taxon>
        <taxon>Betaproteobacteria</taxon>
        <taxon>Burkholderiales</taxon>
        <taxon>Burkholderiaceae</taxon>
        <taxon>Cupriavidus</taxon>
    </lineage>
</organism>
<reference evidence="3 4" key="1">
    <citation type="submission" date="2021-08" db="EMBL/GenBank/DDBJ databases">
        <authorList>
            <person name="Peeters C."/>
        </authorList>
    </citation>
    <scope>NUCLEOTIDE SEQUENCE [LARGE SCALE GENOMIC DNA]</scope>
    <source>
        <strain evidence="3 4">LMG 21510</strain>
    </source>
</reference>
<dbReference type="InterPro" id="IPR002347">
    <property type="entry name" value="SDR_fam"/>
</dbReference>
<keyword evidence="2" id="KW-0560">Oxidoreductase</keyword>